<evidence type="ECO:0000313" key="2">
    <source>
        <dbReference type="Proteomes" id="UP000046067"/>
    </source>
</evidence>
<reference evidence="1 2" key="1">
    <citation type="submission" date="2015-07" db="EMBL/GenBank/DDBJ databases">
        <authorList>
            <consortium name="Pathogen Informatics"/>
        </authorList>
    </citation>
    <scope>NUCLEOTIDE SEQUENCE [LARGE SCALE GENOMIC DNA]</scope>
    <source>
        <strain evidence="1 2">A325</strain>
    </source>
</reference>
<evidence type="ECO:0000313" key="1">
    <source>
        <dbReference type="EMBL" id="CSB68189.1"/>
    </source>
</evidence>
<accession>A0A655VFV6</accession>
<dbReference type="Proteomes" id="UP000046067">
    <property type="component" value="Unassembled WGS sequence"/>
</dbReference>
<protein>
    <submittedName>
        <fullName evidence="1">Uncharacterized protein</fullName>
    </submittedName>
</protein>
<proteinExistence type="predicted"/>
<dbReference type="AlphaFoldDB" id="A0A655VFV6"/>
<name>A0A655VFV6_VIBCL</name>
<gene>
    <name evidence="1" type="ORF">ERS013201_00653</name>
</gene>
<dbReference type="EMBL" id="CWQJ01000003">
    <property type="protein sequence ID" value="CSB68189.1"/>
    <property type="molecule type" value="Genomic_DNA"/>
</dbReference>
<organism evidence="1 2">
    <name type="scientific">Vibrio cholerae</name>
    <dbReference type="NCBI Taxonomy" id="666"/>
    <lineage>
        <taxon>Bacteria</taxon>
        <taxon>Pseudomonadati</taxon>
        <taxon>Pseudomonadota</taxon>
        <taxon>Gammaproteobacteria</taxon>
        <taxon>Vibrionales</taxon>
        <taxon>Vibrionaceae</taxon>
        <taxon>Vibrio</taxon>
    </lineage>
</organism>
<sequence>MGILHAVIRPHHLWNAIKVNDFARSFPLHGRKTRVFGWVPIFGGNHMFKERKQLINHRDDRIAIRHWQRTAG</sequence>